<name>A0A1W2B8W5_9BACT</name>
<gene>
    <name evidence="1" type="ORF">SAMN02746065_107135</name>
</gene>
<dbReference type="InterPro" id="IPR007485">
    <property type="entry name" value="LPS_assembly_LptE"/>
</dbReference>
<dbReference type="STRING" id="1121400.SAMN02746065_107135"/>
<dbReference type="Proteomes" id="UP000192418">
    <property type="component" value="Unassembled WGS sequence"/>
</dbReference>
<dbReference type="Pfam" id="PF04390">
    <property type="entry name" value="LptE"/>
    <property type="match status" value="1"/>
</dbReference>
<evidence type="ECO:0000313" key="2">
    <source>
        <dbReference type="Proteomes" id="UP000192418"/>
    </source>
</evidence>
<sequence>MGHGKYPLFRGLSSFFSMSGKKNKRPLQHFAWLIIALLLGGCGYHIQGNTPLPAGIKAVHVTLFENRSGESGVENTFTDLFIDELLMKTDAKVTDEAHARGFVTGIIRSISVGDLTRSSDDAVLQGLVRATMDLSMADETGNVVWGVKGYSDSKVYTASSSNVTDESAKQEAVEYIARRLSEKLVSAMGDQW</sequence>
<evidence type="ECO:0000313" key="1">
    <source>
        <dbReference type="EMBL" id="SMC69376.1"/>
    </source>
</evidence>
<keyword evidence="2" id="KW-1185">Reference proteome</keyword>
<organism evidence="1 2">
    <name type="scientific">Desulfocicer vacuolatum DSM 3385</name>
    <dbReference type="NCBI Taxonomy" id="1121400"/>
    <lineage>
        <taxon>Bacteria</taxon>
        <taxon>Pseudomonadati</taxon>
        <taxon>Thermodesulfobacteriota</taxon>
        <taxon>Desulfobacteria</taxon>
        <taxon>Desulfobacterales</taxon>
        <taxon>Desulfobacteraceae</taxon>
        <taxon>Desulfocicer</taxon>
    </lineage>
</organism>
<dbReference type="GO" id="GO:0043165">
    <property type="term" value="P:Gram-negative-bacterium-type cell outer membrane assembly"/>
    <property type="evidence" value="ECO:0007669"/>
    <property type="project" value="InterPro"/>
</dbReference>
<dbReference type="Gene3D" id="3.30.160.150">
    <property type="entry name" value="Lipoprotein like domain"/>
    <property type="match status" value="1"/>
</dbReference>
<dbReference type="OrthoDB" id="5511003at2"/>
<dbReference type="GO" id="GO:0019867">
    <property type="term" value="C:outer membrane"/>
    <property type="evidence" value="ECO:0007669"/>
    <property type="project" value="InterPro"/>
</dbReference>
<accession>A0A1W2B8W5</accession>
<dbReference type="AlphaFoldDB" id="A0A1W2B8W5"/>
<proteinExistence type="predicted"/>
<dbReference type="EMBL" id="FWXY01000007">
    <property type="protein sequence ID" value="SMC69376.1"/>
    <property type="molecule type" value="Genomic_DNA"/>
</dbReference>
<protein>
    <submittedName>
        <fullName evidence="1">Lipopolysaccharide-assembly</fullName>
    </submittedName>
</protein>
<reference evidence="1 2" key="1">
    <citation type="submission" date="2017-04" db="EMBL/GenBank/DDBJ databases">
        <authorList>
            <person name="Afonso C.L."/>
            <person name="Miller P.J."/>
            <person name="Scott M.A."/>
            <person name="Spackman E."/>
            <person name="Goraichik I."/>
            <person name="Dimitrov K.M."/>
            <person name="Suarez D.L."/>
            <person name="Swayne D.E."/>
        </authorList>
    </citation>
    <scope>NUCLEOTIDE SEQUENCE [LARGE SCALE GENOMIC DNA]</scope>
    <source>
        <strain evidence="1 2">DSM 3385</strain>
    </source>
</reference>